<comment type="caution">
    <text evidence="1">The sequence shown here is derived from an EMBL/GenBank/DDBJ whole genome shotgun (WGS) entry which is preliminary data.</text>
</comment>
<name>A0AA39H9L9_9BILA</name>
<dbReference type="Proteomes" id="UP001175271">
    <property type="component" value="Unassembled WGS sequence"/>
</dbReference>
<dbReference type="AlphaFoldDB" id="A0AA39H9L9"/>
<sequence length="107" mass="11734">MASDDSTSCHLSTSPVISFPPRFSRYGNGNSSLHLSTFHLGYRAHHGTFFALRKSMIDIGFRISIPYSTGRSALQETPVRFEDFQDAALKTSPGARSVYIALSSGFV</sequence>
<keyword evidence="2" id="KW-1185">Reference proteome</keyword>
<reference evidence="1" key="1">
    <citation type="submission" date="2023-06" db="EMBL/GenBank/DDBJ databases">
        <title>Genomic analysis of the entomopathogenic nematode Steinernema hermaphroditum.</title>
        <authorList>
            <person name="Schwarz E.M."/>
            <person name="Heppert J.K."/>
            <person name="Baniya A."/>
            <person name="Schwartz H.T."/>
            <person name="Tan C.-H."/>
            <person name="Antoshechkin I."/>
            <person name="Sternberg P.W."/>
            <person name="Goodrich-Blair H."/>
            <person name="Dillman A.R."/>
        </authorList>
    </citation>
    <scope>NUCLEOTIDE SEQUENCE</scope>
    <source>
        <strain evidence="1">PS9179</strain>
        <tissue evidence="1">Whole animal</tissue>
    </source>
</reference>
<organism evidence="1 2">
    <name type="scientific">Steinernema hermaphroditum</name>
    <dbReference type="NCBI Taxonomy" id="289476"/>
    <lineage>
        <taxon>Eukaryota</taxon>
        <taxon>Metazoa</taxon>
        <taxon>Ecdysozoa</taxon>
        <taxon>Nematoda</taxon>
        <taxon>Chromadorea</taxon>
        <taxon>Rhabditida</taxon>
        <taxon>Tylenchina</taxon>
        <taxon>Panagrolaimomorpha</taxon>
        <taxon>Strongyloidoidea</taxon>
        <taxon>Steinernematidae</taxon>
        <taxon>Steinernema</taxon>
    </lineage>
</organism>
<accession>A0AA39H9L9</accession>
<dbReference type="EMBL" id="JAUCMV010000004">
    <property type="protein sequence ID" value="KAK0400768.1"/>
    <property type="molecule type" value="Genomic_DNA"/>
</dbReference>
<protein>
    <submittedName>
        <fullName evidence="1">Uncharacterized protein</fullName>
    </submittedName>
</protein>
<evidence type="ECO:0000313" key="2">
    <source>
        <dbReference type="Proteomes" id="UP001175271"/>
    </source>
</evidence>
<gene>
    <name evidence="1" type="ORF">QR680_015439</name>
</gene>
<proteinExistence type="predicted"/>
<evidence type="ECO:0000313" key="1">
    <source>
        <dbReference type="EMBL" id="KAK0400768.1"/>
    </source>
</evidence>